<keyword evidence="2" id="KW-1185">Reference proteome</keyword>
<protein>
    <submittedName>
        <fullName evidence="3">Uncharacterized protein</fullName>
    </submittedName>
</protein>
<evidence type="ECO:0000256" key="1">
    <source>
        <dbReference type="SAM" id="MobiDB-lite"/>
    </source>
</evidence>
<dbReference type="WBParaSite" id="ALUE_0001279201-mRNA-1">
    <property type="protein sequence ID" value="ALUE_0001279201-mRNA-1"/>
    <property type="gene ID" value="ALUE_0001279201"/>
</dbReference>
<proteinExistence type="predicted"/>
<name>A0A0M3I6S9_ASCLU</name>
<dbReference type="AlphaFoldDB" id="A0A0M3I6S9"/>
<dbReference type="Proteomes" id="UP000036681">
    <property type="component" value="Unplaced"/>
</dbReference>
<reference evidence="3" key="1">
    <citation type="submission" date="2017-02" db="UniProtKB">
        <authorList>
            <consortium name="WormBaseParasite"/>
        </authorList>
    </citation>
    <scope>IDENTIFICATION</scope>
</reference>
<evidence type="ECO:0000313" key="3">
    <source>
        <dbReference type="WBParaSite" id="ALUE_0001279201-mRNA-1"/>
    </source>
</evidence>
<organism evidence="2 3">
    <name type="scientific">Ascaris lumbricoides</name>
    <name type="common">Giant roundworm</name>
    <dbReference type="NCBI Taxonomy" id="6252"/>
    <lineage>
        <taxon>Eukaryota</taxon>
        <taxon>Metazoa</taxon>
        <taxon>Ecdysozoa</taxon>
        <taxon>Nematoda</taxon>
        <taxon>Chromadorea</taxon>
        <taxon>Rhabditida</taxon>
        <taxon>Spirurina</taxon>
        <taxon>Ascaridomorpha</taxon>
        <taxon>Ascaridoidea</taxon>
        <taxon>Ascarididae</taxon>
        <taxon>Ascaris</taxon>
    </lineage>
</organism>
<feature type="region of interest" description="Disordered" evidence="1">
    <location>
        <begin position="22"/>
        <end position="41"/>
    </location>
</feature>
<sequence>MAFDELELNLTGKKKKAKKAIILDDQSGPREDNQPASETGLLFGVLGGKDRKRRSPAWSKFCMDICSINGEVEPATMTARFHRAATKLVGTNRRLVGMGPVNKQKATKAPVEKQSWLIEGVRVPNLIDANGR</sequence>
<evidence type="ECO:0000313" key="2">
    <source>
        <dbReference type="Proteomes" id="UP000036681"/>
    </source>
</evidence>
<accession>A0A0M3I6S9</accession>